<gene>
    <name evidence="1" type="ORF">K450DRAFT_201837</name>
</gene>
<dbReference type="GeneID" id="75910025"/>
<organism evidence="1 2">
    <name type="scientific">Umbelopsis ramanniana AG</name>
    <dbReference type="NCBI Taxonomy" id="1314678"/>
    <lineage>
        <taxon>Eukaryota</taxon>
        <taxon>Fungi</taxon>
        <taxon>Fungi incertae sedis</taxon>
        <taxon>Mucoromycota</taxon>
        <taxon>Mucoromycotina</taxon>
        <taxon>Umbelopsidomycetes</taxon>
        <taxon>Umbelopsidales</taxon>
        <taxon>Umbelopsidaceae</taxon>
        <taxon>Umbelopsis</taxon>
    </lineage>
</organism>
<protein>
    <recommendedName>
        <fullName evidence="3">Methyltransferase-domain-containing protein</fullName>
    </recommendedName>
</protein>
<dbReference type="PANTHER" id="PTHR14614">
    <property type="entry name" value="HEPATOCELLULAR CARCINOMA-ASSOCIATED ANTIGEN"/>
    <property type="match status" value="1"/>
</dbReference>
<dbReference type="InterPro" id="IPR019410">
    <property type="entry name" value="Methyltransf_16"/>
</dbReference>
<dbReference type="Proteomes" id="UP001206595">
    <property type="component" value="Unassembled WGS sequence"/>
</dbReference>
<dbReference type="Gene3D" id="3.40.50.150">
    <property type="entry name" value="Vaccinia Virus protein VP39"/>
    <property type="match status" value="1"/>
</dbReference>
<evidence type="ECO:0000313" key="1">
    <source>
        <dbReference type="EMBL" id="KAI8576615.1"/>
    </source>
</evidence>
<reference evidence="1" key="2">
    <citation type="journal article" date="2022" name="Proc. Natl. Acad. Sci. U.S.A.">
        <title>Diploid-dominant life cycles characterize the early evolution of Fungi.</title>
        <authorList>
            <person name="Amses K.R."/>
            <person name="Simmons D.R."/>
            <person name="Longcore J.E."/>
            <person name="Mondo S.J."/>
            <person name="Seto K."/>
            <person name="Jeronimo G.H."/>
            <person name="Bonds A.E."/>
            <person name="Quandt C.A."/>
            <person name="Davis W.J."/>
            <person name="Chang Y."/>
            <person name="Federici B.A."/>
            <person name="Kuo A."/>
            <person name="LaButti K."/>
            <person name="Pangilinan J."/>
            <person name="Andreopoulos W."/>
            <person name="Tritt A."/>
            <person name="Riley R."/>
            <person name="Hundley H."/>
            <person name="Johnson J."/>
            <person name="Lipzen A."/>
            <person name="Barry K."/>
            <person name="Lang B.F."/>
            <person name="Cuomo C.A."/>
            <person name="Buchler N.E."/>
            <person name="Grigoriev I.V."/>
            <person name="Spatafora J.W."/>
            <person name="Stajich J.E."/>
            <person name="James T.Y."/>
        </authorList>
    </citation>
    <scope>NUCLEOTIDE SEQUENCE</scope>
    <source>
        <strain evidence="1">AG</strain>
    </source>
</reference>
<dbReference type="AlphaFoldDB" id="A0AAD5H9Z2"/>
<dbReference type="InterPro" id="IPR029063">
    <property type="entry name" value="SAM-dependent_MTases_sf"/>
</dbReference>
<comment type="caution">
    <text evidence="1">The sequence shown here is derived from an EMBL/GenBank/DDBJ whole genome shotgun (WGS) entry which is preliminary data.</text>
</comment>
<evidence type="ECO:0000313" key="2">
    <source>
        <dbReference type="Proteomes" id="UP001206595"/>
    </source>
</evidence>
<keyword evidence="2" id="KW-1185">Reference proteome</keyword>
<dbReference type="SUPFAM" id="SSF53335">
    <property type="entry name" value="S-adenosyl-L-methionine-dependent methyltransferases"/>
    <property type="match status" value="1"/>
</dbReference>
<dbReference type="Pfam" id="PF10294">
    <property type="entry name" value="Methyltransf_16"/>
    <property type="match status" value="1"/>
</dbReference>
<proteinExistence type="predicted"/>
<dbReference type="CDD" id="cd02440">
    <property type="entry name" value="AdoMet_MTases"/>
    <property type="match status" value="1"/>
</dbReference>
<sequence>MSLTVRDYDFANNLPPLAIHEDPTGQWSLGVAGTIWDSSYVLARYLEKSLAQQPITNQSNILELGAGLGIVGMSLARFLPSANIVLTDKSDRLKLLQHNVQSNNSTATVAGYDWETPTSALEEQNWDMILISDCIWEPSLHTILLQALHRVMKPTTVLLMAYEVRNEPVEEQFLDSLRHTYTLQYIPTEEMDEQFQSDDIRIIRAQAPVGISEVH</sequence>
<dbReference type="EMBL" id="MU620952">
    <property type="protein sequence ID" value="KAI8576615.1"/>
    <property type="molecule type" value="Genomic_DNA"/>
</dbReference>
<name>A0AAD5H9Z2_UMBRA</name>
<evidence type="ECO:0008006" key="3">
    <source>
        <dbReference type="Google" id="ProtNLM"/>
    </source>
</evidence>
<reference evidence="1" key="1">
    <citation type="submission" date="2021-06" db="EMBL/GenBank/DDBJ databases">
        <authorList>
            <consortium name="DOE Joint Genome Institute"/>
            <person name="Mondo S.J."/>
            <person name="Amses K.R."/>
            <person name="Simmons D.R."/>
            <person name="Longcore J.E."/>
            <person name="Seto K."/>
            <person name="Alves G.H."/>
            <person name="Bonds A.E."/>
            <person name="Quandt C.A."/>
            <person name="Davis W.J."/>
            <person name="Chang Y."/>
            <person name="Letcher P.M."/>
            <person name="Powell M.J."/>
            <person name="Kuo A."/>
            <person name="Labutti K."/>
            <person name="Pangilinan J."/>
            <person name="Andreopoulos W."/>
            <person name="Tritt A."/>
            <person name="Riley R."/>
            <person name="Hundley H."/>
            <person name="Johnson J."/>
            <person name="Lipzen A."/>
            <person name="Barry K."/>
            <person name="Berbee M.L."/>
            <person name="Buchler N.E."/>
            <person name="Grigoriev I.V."/>
            <person name="Spatafora J.W."/>
            <person name="Stajich J.E."/>
            <person name="James T.Y."/>
        </authorList>
    </citation>
    <scope>NUCLEOTIDE SEQUENCE</scope>
    <source>
        <strain evidence="1">AG</strain>
    </source>
</reference>
<accession>A0AAD5H9Z2</accession>
<dbReference type="RefSeq" id="XP_051441619.1">
    <property type="nucleotide sequence ID" value="XM_051584675.1"/>
</dbReference>
<dbReference type="PANTHER" id="PTHR14614:SF109">
    <property type="entry name" value="RIBOSOMAL LYSINE N-METHYLTRANSFERASE 5"/>
    <property type="match status" value="1"/>
</dbReference>